<gene>
    <name evidence="1" type="ORF">HT585_27615</name>
</gene>
<name>A0A7Y6UR35_9HYPH</name>
<organism evidence="1 2">
    <name type="scientific">Ensifer oleiphilus</name>
    <dbReference type="NCBI Taxonomy" id="2742698"/>
    <lineage>
        <taxon>Bacteria</taxon>
        <taxon>Pseudomonadati</taxon>
        <taxon>Pseudomonadota</taxon>
        <taxon>Alphaproteobacteria</taxon>
        <taxon>Hyphomicrobiales</taxon>
        <taxon>Rhizobiaceae</taxon>
        <taxon>Sinorhizobium/Ensifer group</taxon>
        <taxon>Ensifer</taxon>
    </lineage>
</organism>
<protein>
    <submittedName>
        <fullName evidence="1">General secretion pathway protein GspM</fullName>
    </submittedName>
</protein>
<dbReference type="NCBIfam" id="NF040576">
    <property type="entry name" value="T2SS_GspM_XpsM"/>
    <property type="match status" value="1"/>
</dbReference>
<evidence type="ECO:0000313" key="1">
    <source>
        <dbReference type="EMBL" id="NVD42644.1"/>
    </source>
</evidence>
<dbReference type="AlphaFoldDB" id="A0A7Y6UR35"/>
<evidence type="ECO:0000313" key="2">
    <source>
        <dbReference type="Proteomes" id="UP000520198"/>
    </source>
</evidence>
<dbReference type="EMBL" id="JABWDU010000010">
    <property type="protein sequence ID" value="NVD42644.1"/>
    <property type="molecule type" value="Genomic_DNA"/>
</dbReference>
<sequence>MSASSSSARRVTAAAVAALSCLVVLPVLTAAWSATVVSRLGEQSRNDTALAETLKSRLSALGGGAGSEGDSASARVYLQGNTPAIAGAELQRLVTDIIGRTGAVVSQFEFVASEEADPAGGTVEMRILFHTTIEPLQKILFATETNPTALVVKSINIESLASDEEALQAAPTLRVLALVEGYWRRAER</sequence>
<reference evidence="1 2" key="1">
    <citation type="submission" date="2020-06" db="EMBL/GenBank/DDBJ databases">
        <authorList>
            <person name="Grouzdev D.S."/>
        </authorList>
    </citation>
    <scope>NUCLEOTIDE SEQUENCE [LARGE SCALE GENOMIC DNA]</scope>
    <source>
        <strain evidence="1 2">HO-A22</strain>
    </source>
</reference>
<dbReference type="Proteomes" id="UP000520198">
    <property type="component" value="Unassembled WGS sequence"/>
</dbReference>
<comment type="caution">
    <text evidence="1">The sequence shown here is derived from an EMBL/GenBank/DDBJ whole genome shotgun (WGS) entry which is preliminary data.</text>
</comment>
<proteinExistence type="predicted"/>
<dbReference type="Pfam" id="PF10741">
    <property type="entry name" value="T2SSM_b"/>
    <property type="match status" value="1"/>
</dbReference>
<accession>A0A7Y6UR35</accession>
<dbReference type="InterPro" id="IPR034756">
    <property type="entry name" value="T2SSM_b"/>
</dbReference>
<keyword evidence="2" id="KW-1185">Reference proteome</keyword>
<dbReference type="RefSeq" id="WP_176355998.1">
    <property type="nucleotide sequence ID" value="NZ_JABWDU010000010.1"/>
</dbReference>